<reference evidence="1 2" key="1">
    <citation type="submission" date="2016-10" db="EMBL/GenBank/DDBJ databases">
        <title>The Draft Genome Sequence of Actinokineospora bangkokensis 44EHWT reveals the biosynthetic pathway of antifungal compounds Thailandins with unusual extender unit butylmalonyl-CoA.</title>
        <authorList>
            <person name="Greule A."/>
            <person name="Intra B."/>
            <person name="Flemming S."/>
            <person name="Rommel M.G."/>
            <person name="Panbangred W."/>
            <person name="Bechthold A."/>
        </authorList>
    </citation>
    <scope>NUCLEOTIDE SEQUENCE [LARGE SCALE GENOMIC DNA]</scope>
    <source>
        <strain evidence="1 2">44EHW</strain>
    </source>
</reference>
<gene>
    <name evidence="1" type="ORF">BJP25_23985</name>
</gene>
<dbReference type="PANTHER" id="PTHR33361:SF2">
    <property type="entry name" value="DUF885 DOMAIN-CONTAINING PROTEIN"/>
    <property type="match status" value="1"/>
</dbReference>
<evidence type="ECO:0008006" key="3">
    <source>
        <dbReference type="Google" id="ProtNLM"/>
    </source>
</evidence>
<dbReference type="AlphaFoldDB" id="A0A1Q9LIS4"/>
<keyword evidence="2" id="KW-1185">Reference proteome</keyword>
<accession>A0A1Q9LIS4</accession>
<organism evidence="1 2">
    <name type="scientific">Actinokineospora bangkokensis</name>
    <dbReference type="NCBI Taxonomy" id="1193682"/>
    <lineage>
        <taxon>Bacteria</taxon>
        <taxon>Bacillati</taxon>
        <taxon>Actinomycetota</taxon>
        <taxon>Actinomycetes</taxon>
        <taxon>Pseudonocardiales</taxon>
        <taxon>Pseudonocardiaceae</taxon>
        <taxon>Actinokineospora</taxon>
    </lineage>
</organism>
<dbReference type="Proteomes" id="UP000186040">
    <property type="component" value="Unassembled WGS sequence"/>
</dbReference>
<sequence length="478" mass="49722">MATAADFAARLATLDPVRAALAGTPVPPGALTDYSPDGRAARAELLRGTDPGDDAALAERLTAEAAHAEAFLDAEVNLIASPPMQLREHVTALLAAGDPEASAEALAGVPRALRGYAETLRHAPVAPVRNQVEMVLGAVRSWADGGVEFGDTPEAAAARAGYAELADVLATEVLPGSRDEPGIGPDRYRAAARFHLGEDVSPEDLRAGLLTELERVRAECAALAPEGVRAACAAFDADPAWQVAGPAELRAWLVARVGAASTDLPVTGLGELEVDVREEPGPVRYQPPAADGSRRGRLVWPVSDPAPRPMWSQVTTVHHEGVPGHHVQLGAAPLPACGPVAGNSEGWAVHAEGLALAAGALPTRAEHLGYLLGLRLNAAMALADLSVHTGVPLGDTGHPWSVQAAAEFLAEESAFDAGGLYFTVLRSAAWPGQALTYTWGALAWQDLADRAGNRRDFYAEALALGPIGLAPLRAALRR</sequence>
<proteinExistence type="predicted"/>
<dbReference type="InterPro" id="IPR010281">
    <property type="entry name" value="DUF885"/>
</dbReference>
<dbReference type="PANTHER" id="PTHR33361">
    <property type="entry name" value="GLR0591 PROTEIN"/>
    <property type="match status" value="1"/>
</dbReference>
<evidence type="ECO:0000313" key="2">
    <source>
        <dbReference type="Proteomes" id="UP000186040"/>
    </source>
</evidence>
<name>A0A1Q9LIS4_9PSEU</name>
<dbReference type="STRING" id="1193682.BJP25_23985"/>
<dbReference type="Pfam" id="PF05960">
    <property type="entry name" value="DUF885"/>
    <property type="match status" value="1"/>
</dbReference>
<protein>
    <recommendedName>
        <fullName evidence="3">DUF885 domain-containing protein</fullName>
    </recommendedName>
</protein>
<comment type="caution">
    <text evidence="1">The sequence shown here is derived from an EMBL/GenBank/DDBJ whole genome shotgun (WGS) entry which is preliminary data.</text>
</comment>
<evidence type="ECO:0000313" key="1">
    <source>
        <dbReference type="EMBL" id="OLR91894.1"/>
    </source>
</evidence>
<dbReference type="EMBL" id="MKQR01000018">
    <property type="protein sequence ID" value="OLR91894.1"/>
    <property type="molecule type" value="Genomic_DNA"/>
</dbReference>